<dbReference type="Proteomes" id="UP001596494">
    <property type="component" value="Unassembled WGS sequence"/>
</dbReference>
<organism evidence="1 2">
    <name type="scientific">Halobacillus campisalis</name>
    <dbReference type="NCBI Taxonomy" id="435909"/>
    <lineage>
        <taxon>Bacteria</taxon>
        <taxon>Bacillati</taxon>
        <taxon>Bacillota</taxon>
        <taxon>Bacilli</taxon>
        <taxon>Bacillales</taxon>
        <taxon>Bacillaceae</taxon>
        <taxon>Halobacillus</taxon>
    </lineage>
</organism>
<evidence type="ECO:0000313" key="1">
    <source>
        <dbReference type="EMBL" id="MFC7321309.1"/>
    </source>
</evidence>
<protein>
    <submittedName>
        <fullName evidence="1">Uncharacterized protein</fullName>
    </submittedName>
</protein>
<reference evidence="2" key="1">
    <citation type="journal article" date="2019" name="Int. J. Syst. Evol. Microbiol.">
        <title>The Global Catalogue of Microorganisms (GCM) 10K type strain sequencing project: providing services to taxonomists for standard genome sequencing and annotation.</title>
        <authorList>
            <consortium name="The Broad Institute Genomics Platform"/>
            <consortium name="The Broad Institute Genome Sequencing Center for Infectious Disease"/>
            <person name="Wu L."/>
            <person name="Ma J."/>
        </authorList>
    </citation>
    <scope>NUCLEOTIDE SEQUENCE [LARGE SCALE GENOMIC DNA]</scope>
    <source>
        <strain evidence="2">CCUG 73951</strain>
    </source>
</reference>
<accession>A0ABW2K3K3</accession>
<gene>
    <name evidence="1" type="ORF">ACFQMN_10485</name>
</gene>
<comment type="caution">
    <text evidence="1">The sequence shown here is derived from an EMBL/GenBank/DDBJ whole genome shotgun (WGS) entry which is preliminary data.</text>
</comment>
<sequence length="107" mass="13016">MLEDFSRVWLVTKDPKFVIARHSLQATWRVGLAGINQKDLVMKHFEDRFLNCIHEKNYTLIRYDIIEGLSKLYKERQEEDIKEKAEELIENVREDKYKKKYSNLLRR</sequence>
<keyword evidence="2" id="KW-1185">Reference proteome</keyword>
<dbReference type="EMBL" id="JBHTBY010000008">
    <property type="protein sequence ID" value="MFC7321309.1"/>
    <property type="molecule type" value="Genomic_DNA"/>
</dbReference>
<dbReference type="RefSeq" id="WP_352232251.1">
    <property type="nucleotide sequence ID" value="NZ_JAPVRC010000006.1"/>
</dbReference>
<name>A0ABW2K3K3_9BACI</name>
<proteinExistence type="predicted"/>
<evidence type="ECO:0000313" key="2">
    <source>
        <dbReference type="Proteomes" id="UP001596494"/>
    </source>
</evidence>